<evidence type="ECO:0000259" key="11">
    <source>
        <dbReference type="PROSITE" id="PS50171"/>
    </source>
</evidence>
<dbReference type="GO" id="GO:0003723">
    <property type="term" value="F:RNA binding"/>
    <property type="evidence" value="ECO:0007669"/>
    <property type="project" value="InterPro"/>
</dbReference>
<sequence length="510" mass="60185">MASTLLELTRSSHEEVERLERLVVKDLQREPTSNRERLFQSHRVRNMIDRVIETTNKLVEIYEDKDRARKDEIAALGVKTAGSGGTSTLNYSGFYDRLKEIREYHRRNPSARIVEVNDDGEEILKEEPRIEFSGEESFGRYLDMHELYNEYVNSKFGEPIEYSAFLDAFSQTHKIPLHLKQMRQYRDYLEHLLEYLVSFFIRTQPLQDLDRIFSKLQTEFEELWAAKKVRGWENNDMENGHTSVQESVIDLDYYSSVEELIELGPQRLKEGLAALGLKTGGTVQQRAERVLLTKDTPLEQLDKKHFSKGSRSSGNNNAEQLNDSAKEVALMEFKIQKMCELLEETIVQTKENVEKKQALTYEEMEAEREEEEVQADTESDDEEQQMYNPLKLPMGWDGKPIPYWLYKLHGLGQEFKCEICGNHSYWGRRAFERHFKEWRHQHGMRCLNIPNTKNFNEITSIQEAKVLWERIQERQGVIKWRPDLEEEYEDREGNIYNKKTYTDLQRQGLI</sequence>
<evidence type="ECO:0000256" key="8">
    <source>
        <dbReference type="ARBA" id="ARBA00023187"/>
    </source>
</evidence>
<dbReference type="Pfam" id="PF13297">
    <property type="entry name" value="SDE2_2C"/>
    <property type="match status" value="1"/>
</dbReference>
<evidence type="ECO:0000256" key="7">
    <source>
        <dbReference type="ARBA" id="ARBA00022833"/>
    </source>
</evidence>
<keyword evidence="9" id="KW-0539">Nucleus</keyword>
<comment type="subcellular location">
    <subcellularLocation>
        <location evidence="1">Nucleus</location>
    </subcellularLocation>
</comment>
<name>A0AAV9AVI1_ACOGR</name>
<dbReference type="Pfam" id="PF11931">
    <property type="entry name" value="SF3a60_Prp9_C"/>
    <property type="match status" value="1"/>
</dbReference>
<dbReference type="GO" id="GO:0008270">
    <property type="term" value="F:zinc ion binding"/>
    <property type="evidence" value="ECO:0007669"/>
    <property type="project" value="UniProtKB-KW"/>
</dbReference>
<dbReference type="GO" id="GO:0005681">
    <property type="term" value="C:spliceosomal complex"/>
    <property type="evidence" value="ECO:0007669"/>
    <property type="project" value="InterPro"/>
</dbReference>
<dbReference type="InterPro" id="IPR000690">
    <property type="entry name" value="Matrin/U1-C_Znf_C2H2"/>
</dbReference>
<keyword evidence="8" id="KW-0508">mRNA splicing</keyword>
<dbReference type="Pfam" id="PF12108">
    <property type="entry name" value="SF3a60_bindingd"/>
    <property type="match status" value="1"/>
</dbReference>
<feature type="region of interest" description="Disordered" evidence="10">
    <location>
        <begin position="363"/>
        <end position="383"/>
    </location>
</feature>
<evidence type="ECO:0000313" key="13">
    <source>
        <dbReference type="Proteomes" id="UP001179952"/>
    </source>
</evidence>
<keyword evidence="4" id="KW-0507">mRNA processing</keyword>
<evidence type="ECO:0000256" key="5">
    <source>
        <dbReference type="ARBA" id="ARBA00022723"/>
    </source>
</evidence>
<gene>
    <name evidence="12" type="ORF">QJS04_geneDACA008191</name>
</gene>
<dbReference type="GO" id="GO:0000398">
    <property type="term" value="P:mRNA splicing, via spliceosome"/>
    <property type="evidence" value="ECO:0007669"/>
    <property type="project" value="InterPro"/>
</dbReference>
<evidence type="ECO:0000256" key="6">
    <source>
        <dbReference type="ARBA" id="ARBA00022771"/>
    </source>
</evidence>
<evidence type="ECO:0000256" key="9">
    <source>
        <dbReference type="ARBA" id="ARBA00023242"/>
    </source>
</evidence>
<evidence type="ECO:0000256" key="2">
    <source>
        <dbReference type="ARBA" id="ARBA00008776"/>
    </source>
</evidence>
<dbReference type="PANTHER" id="PTHR12786">
    <property type="entry name" value="SPLICING FACTOR SF3A-RELATED"/>
    <property type="match status" value="1"/>
</dbReference>
<dbReference type="InterPro" id="IPR051421">
    <property type="entry name" value="RNA_Proc_DNA_Dmg_Regulator"/>
</dbReference>
<evidence type="ECO:0000256" key="4">
    <source>
        <dbReference type="ARBA" id="ARBA00022664"/>
    </source>
</evidence>
<protein>
    <recommendedName>
        <fullName evidence="11">Matrin-type domain-containing protein</fullName>
    </recommendedName>
</protein>
<evidence type="ECO:0000256" key="3">
    <source>
        <dbReference type="ARBA" id="ARBA00022553"/>
    </source>
</evidence>
<dbReference type="AlphaFoldDB" id="A0AAV9AVI1"/>
<dbReference type="EMBL" id="JAUJYN010000006">
    <property type="protein sequence ID" value="KAK1267891.1"/>
    <property type="molecule type" value="Genomic_DNA"/>
</dbReference>
<evidence type="ECO:0000256" key="1">
    <source>
        <dbReference type="ARBA" id="ARBA00004123"/>
    </source>
</evidence>
<dbReference type="InterPro" id="IPR021966">
    <property type="entry name" value="SF3a60_bindingd"/>
</dbReference>
<evidence type="ECO:0000313" key="12">
    <source>
        <dbReference type="EMBL" id="KAK1267891.1"/>
    </source>
</evidence>
<comment type="similarity">
    <text evidence="2">Belongs to the SF3A3 family.</text>
</comment>
<organism evidence="12 13">
    <name type="scientific">Acorus gramineus</name>
    <name type="common">Dwarf sweet flag</name>
    <dbReference type="NCBI Taxonomy" id="55184"/>
    <lineage>
        <taxon>Eukaryota</taxon>
        <taxon>Viridiplantae</taxon>
        <taxon>Streptophyta</taxon>
        <taxon>Embryophyta</taxon>
        <taxon>Tracheophyta</taxon>
        <taxon>Spermatophyta</taxon>
        <taxon>Magnoliopsida</taxon>
        <taxon>Liliopsida</taxon>
        <taxon>Acoraceae</taxon>
        <taxon>Acorus</taxon>
    </lineage>
</organism>
<dbReference type="PANTHER" id="PTHR12786:SF2">
    <property type="entry name" value="SPLICING FACTOR 3A SUBUNIT 3"/>
    <property type="match status" value="1"/>
</dbReference>
<feature type="domain" description="Matrin-type" evidence="11">
    <location>
        <begin position="415"/>
        <end position="446"/>
    </location>
</feature>
<dbReference type="InterPro" id="IPR025086">
    <property type="entry name" value="SDE2/SF3A3_SAP"/>
</dbReference>
<keyword evidence="6" id="KW-0863">Zinc-finger</keyword>
<dbReference type="PROSITE" id="PS50171">
    <property type="entry name" value="ZF_MATRIN"/>
    <property type="match status" value="1"/>
</dbReference>
<keyword evidence="7" id="KW-0862">Zinc</keyword>
<dbReference type="Proteomes" id="UP001179952">
    <property type="component" value="Unassembled WGS sequence"/>
</dbReference>
<keyword evidence="3" id="KW-0597">Phosphoprotein</keyword>
<comment type="caution">
    <text evidence="12">The sequence shown here is derived from an EMBL/GenBank/DDBJ whole genome shotgun (WGS) entry which is preliminary data.</text>
</comment>
<dbReference type="InterPro" id="IPR031774">
    <property type="entry name" value="SF3A3_dom"/>
</dbReference>
<proteinExistence type="inferred from homology"/>
<keyword evidence="13" id="KW-1185">Reference proteome</keyword>
<dbReference type="Pfam" id="PF16837">
    <property type="entry name" value="SF3A3"/>
    <property type="match status" value="1"/>
</dbReference>
<dbReference type="InterPro" id="IPR024598">
    <property type="entry name" value="SF3a60/Prp9_C"/>
</dbReference>
<accession>A0AAV9AVI1</accession>
<reference evidence="12" key="2">
    <citation type="submission" date="2023-06" db="EMBL/GenBank/DDBJ databases">
        <authorList>
            <person name="Ma L."/>
            <person name="Liu K.-W."/>
            <person name="Li Z."/>
            <person name="Hsiao Y.-Y."/>
            <person name="Qi Y."/>
            <person name="Fu T."/>
            <person name="Tang G."/>
            <person name="Zhang D."/>
            <person name="Sun W.-H."/>
            <person name="Liu D.-K."/>
            <person name="Li Y."/>
            <person name="Chen G.-Z."/>
            <person name="Liu X.-D."/>
            <person name="Liao X.-Y."/>
            <person name="Jiang Y.-T."/>
            <person name="Yu X."/>
            <person name="Hao Y."/>
            <person name="Huang J."/>
            <person name="Zhao X.-W."/>
            <person name="Ke S."/>
            <person name="Chen Y.-Y."/>
            <person name="Wu W.-L."/>
            <person name="Hsu J.-L."/>
            <person name="Lin Y.-F."/>
            <person name="Huang M.-D."/>
            <person name="Li C.-Y."/>
            <person name="Huang L."/>
            <person name="Wang Z.-W."/>
            <person name="Zhao X."/>
            <person name="Zhong W.-Y."/>
            <person name="Peng D.-H."/>
            <person name="Ahmad S."/>
            <person name="Lan S."/>
            <person name="Zhang J.-S."/>
            <person name="Tsai W.-C."/>
            <person name="Van De Peer Y."/>
            <person name="Liu Z.-J."/>
        </authorList>
    </citation>
    <scope>NUCLEOTIDE SEQUENCE</scope>
    <source>
        <strain evidence="12">SCP</strain>
        <tissue evidence="12">Leaves</tissue>
    </source>
</reference>
<keyword evidence="5" id="KW-0479">Metal-binding</keyword>
<reference evidence="12" key="1">
    <citation type="journal article" date="2023" name="Nat. Commun.">
        <title>Diploid and tetraploid genomes of Acorus and the evolution of monocots.</title>
        <authorList>
            <person name="Ma L."/>
            <person name="Liu K.W."/>
            <person name="Li Z."/>
            <person name="Hsiao Y.Y."/>
            <person name="Qi Y."/>
            <person name="Fu T."/>
            <person name="Tang G.D."/>
            <person name="Zhang D."/>
            <person name="Sun W.H."/>
            <person name="Liu D.K."/>
            <person name="Li Y."/>
            <person name="Chen G.Z."/>
            <person name="Liu X.D."/>
            <person name="Liao X.Y."/>
            <person name="Jiang Y.T."/>
            <person name="Yu X."/>
            <person name="Hao Y."/>
            <person name="Huang J."/>
            <person name="Zhao X.W."/>
            <person name="Ke S."/>
            <person name="Chen Y.Y."/>
            <person name="Wu W.L."/>
            <person name="Hsu J.L."/>
            <person name="Lin Y.F."/>
            <person name="Huang M.D."/>
            <person name="Li C.Y."/>
            <person name="Huang L."/>
            <person name="Wang Z.W."/>
            <person name="Zhao X."/>
            <person name="Zhong W.Y."/>
            <person name="Peng D.H."/>
            <person name="Ahmad S."/>
            <person name="Lan S."/>
            <person name="Zhang J.S."/>
            <person name="Tsai W.C."/>
            <person name="Van de Peer Y."/>
            <person name="Liu Z.J."/>
        </authorList>
    </citation>
    <scope>NUCLEOTIDE SEQUENCE</scope>
    <source>
        <strain evidence="12">SCP</strain>
    </source>
</reference>
<evidence type="ECO:0000256" key="10">
    <source>
        <dbReference type="SAM" id="MobiDB-lite"/>
    </source>
</evidence>